<dbReference type="AlphaFoldDB" id="A0AAP0RNK0"/>
<sequence>MAPIKRSAVEEDTVKPINTTTTASRVTRSSARRLNGSSVADSVEPAPADLPKKKKAKTAAKEKGKSAESAEAENAKPKAVAGFPRFLGGLYLEVESSSLVSIFGILYSGFRKFRIGLDEVR</sequence>
<evidence type="ECO:0000313" key="3">
    <source>
        <dbReference type="Proteomes" id="UP001415857"/>
    </source>
</evidence>
<feature type="compositionally biased region" description="Basic and acidic residues" evidence="1">
    <location>
        <begin position="59"/>
        <end position="76"/>
    </location>
</feature>
<gene>
    <name evidence="2" type="ORF">L1049_013481</name>
</gene>
<reference evidence="2 3" key="1">
    <citation type="journal article" date="2024" name="Plant J.">
        <title>Genome sequences and population genomics reveal climatic adaptation and genomic divergence between two closely related sweetgum species.</title>
        <authorList>
            <person name="Xu W.Q."/>
            <person name="Ren C.Q."/>
            <person name="Zhang X.Y."/>
            <person name="Comes H.P."/>
            <person name="Liu X.H."/>
            <person name="Li Y.G."/>
            <person name="Kettle C.J."/>
            <person name="Jalonen R."/>
            <person name="Gaisberger H."/>
            <person name="Ma Y.Z."/>
            <person name="Qiu Y.X."/>
        </authorList>
    </citation>
    <scope>NUCLEOTIDE SEQUENCE [LARGE SCALE GENOMIC DNA]</scope>
    <source>
        <strain evidence="2">Hangzhou</strain>
    </source>
</reference>
<evidence type="ECO:0000313" key="2">
    <source>
        <dbReference type="EMBL" id="KAK9279799.1"/>
    </source>
</evidence>
<feature type="compositionally biased region" description="Low complexity" evidence="1">
    <location>
        <begin position="19"/>
        <end position="33"/>
    </location>
</feature>
<dbReference type="Proteomes" id="UP001415857">
    <property type="component" value="Unassembled WGS sequence"/>
</dbReference>
<organism evidence="2 3">
    <name type="scientific">Liquidambar formosana</name>
    <name type="common">Formosan gum</name>
    <dbReference type="NCBI Taxonomy" id="63359"/>
    <lineage>
        <taxon>Eukaryota</taxon>
        <taxon>Viridiplantae</taxon>
        <taxon>Streptophyta</taxon>
        <taxon>Embryophyta</taxon>
        <taxon>Tracheophyta</taxon>
        <taxon>Spermatophyta</taxon>
        <taxon>Magnoliopsida</taxon>
        <taxon>eudicotyledons</taxon>
        <taxon>Gunneridae</taxon>
        <taxon>Pentapetalae</taxon>
        <taxon>Saxifragales</taxon>
        <taxon>Altingiaceae</taxon>
        <taxon>Liquidambar</taxon>
    </lineage>
</organism>
<protein>
    <submittedName>
        <fullName evidence="2">Uncharacterized protein</fullName>
    </submittedName>
</protein>
<name>A0AAP0RNK0_LIQFO</name>
<dbReference type="EMBL" id="JBBPBK010000008">
    <property type="protein sequence ID" value="KAK9279799.1"/>
    <property type="molecule type" value="Genomic_DNA"/>
</dbReference>
<feature type="region of interest" description="Disordered" evidence="1">
    <location>
        <begin position="1"/>
        <end position="76"/>
    </location>
</feature>
<accession>A0AAP0RNK0</accession>
<keyword evidence="3" id="KW-1185">Reference proteome</keyword>
<proteinExistence type="predicted"/>
<evidence type="ECO:0000256" key="1">
    <source>
        <dbReference type="SAM" id="MobiDB-lite"/>
    </source>
</evidence>
<comment type="caution">
    <text evidence="2">The sequence shown here is derived from an EMBL/GenBank/DDBJ whole genome shotgun (WGS) entry which is preliminary data.</text>
</comment>